<comment type="caution">
    <text evidence="1">The sequence shown here is derived from an EMBL/GenBank/DDBJ whole genome shotgun (WGS) entry which is preliminary data.</text>
</comment>
<organism evidence="1 2">
    <name type="scientific">Candidatus Dojkabacteria bacterium</name>
    <dbReference type="NCBI Taxonomy" id="2099670"/>
    <lineage>
        <taxon>Bacteria</taxon>
        <taxon>Candidatus Dojkabacteria</taxon>
    </lineage>
</organism>
<evidence type="ECO:0000313" key="2">
    <source>
        <dbReference type="Proteomes" id="UP000714915"/>
    </source>
</evidence>
<reference evidence="1" key="1">
    <citation type="submission" date="2020-04" db="EMBL/GenBank/DDBJ databases">
        <authorList>
            <person name="Zhang T."/>
        </authorList>
    </citation>
    <scope>NUCLEOTIDE SEQUENCE</scope>
    <source>
        <strain evidence="1">HKST-UBA09</strain>
    </source>
</reference>
<proteinExistence type="predicted"/>
<dbReference type="AlphaFoldDB" id="A0A955LAA5"/>
<evidence type="ECO:0000313" key="1">
    <source>
        <dbReference type="EMBL" id="MCA9386587.1"/>
    </source>
</evidence>
<gene>
    <name evidence="1" type="ORF">KC669_00990</name>
</gene>
<accession>A0A955LAA5</accession>
<dbReference type="EMBL" id="JAGQLF010000007">
    <property type="protein sequence ID" value="MCA9386587.1"/>
    <property type="molecule type" value="Genomic_DNA"/>
</dbReference>
<reference evidence="1" key="2">
    <citation type="journal article" date="2021" name="Microbiome">
        <title>Successional dynamics and alternative stable states in a saline activated sludge microbial community over 9 years.</title>
        <authorList>
            <person name="Wang Y."/>
            <person name="Ye J."/>
            <person name="Ju F."/>
            <person name="Liu L."/>
            <person name="Boyd J.A."/>
            <person name="Deng Y."/>
            <person name="Parks D.H."/>
            <person name="Jiang X."/>
            <person name="Yin X."/>
            <person name="Woodcroft B.J."/>
            <person name="Tyson G.W."/>
            <person name="Hugenholtz P."/>
            <person name="Polz M.F."/>
            <person name="Zhang T."/>
        </authorList>
    </citation>
    <scope>NUCLEOTIDE SEQUENCE</scope>
    <source>
        <strain evidence="1">HKST-UBA09</strain>
    </source>
</reference>
<protein>
    <submittedName>
        <fullName evidence="1">Uncharacterized protein</fullName>
    </submittedName>
</protein>
<sequence>MKSKNRINRLALIIGALSIPLLAFNIFSLFGVKAAVVTLSPENYQSALAGADVTFTYTASTAVEAAGATYSLIVSPALPSALDDCAAPTSVIDTSSGGAGAFGSFTTTGAIFTTTTDTTTTGRSFCVNFPAESNPDSYSMMLSTSTGDYGLSMIHYADNNRVNVSATVGATLSLNIVNLTDTGDTNVCLLGNVSTLTAVNLDVTDDGDGECGYGVAVGSNAANGFDVQIQGSANGLYNGSSTIANVSGAFNTGTEEYGIANVTVPAGVTADAAFTGANGYAIPTTASDFVSAAAPFTYTPGTDATDVTRVVHGLTVASGTEVGSYTQTVTYTAFANF</sequence>
<dbReference type="Proteomes" id="UP000714915">
    <property type="component" value="Unassembled WGS sequence"/>
</dbReference>
<name>A0A955LAA5_9BACT</name>